<evidence type="ECO:0000256" key="1">
    <source>
        <dbReference type="ARBA" id="ARBA00001917"/>
    </source>
</evidence>
<dbReference type="PANTHER" id="PTHR30546">
    <property type="entry name" value="FLAVODOXIN-RELATED PROTEIN WRBA-RELATED"/>
    <property type="match status" value="1"/>
</dbReference>
<protein>
    <submittedName>
        <fullName evidence="5">Flavodoxin/nitric oxide synthase</fullName>
    </submittedName>
</protein>
<dbReference type="InterPro" id="IPR005025">
    <property type="entry name" value="FMN_Rdtase-like_dom"/>
</dbReference>
<dbReference type="GO" id="GO:0003955">
    <property type="term" value="F:NAD(P)H dehydrogenase (quinone) activity"/>
    <property type="evidence" value="ECO:0007669"/>
    <property type="project" value="TreeGrafter"/>
</dbReference>
<evidence type="ECO:0000259" key="4">
    <source>
        <dbReference type="PROSITE" id="PS50902"/>
    </source>
</evidence>
<evidence type="ECO:0000256" key="3">
    <source>
        <dbReference type="ARBA" id="ARBA00022643"/>
    </source>
</evidence>
<dbReference type="Proteomes" id="UP000050554">
    <property type="component" value="Unassembled WGS sequence"/>
</dbReference>
<dbReference type="InterPro" id="IPR008254">
    <property type="entry name" value="Flavodoxin/NO_synth"/>
</dbReference>
<accession>A0A0Q0EFX2</accession>
<sequence length="210" mass="22667">MSLSSNEGFTMSVVSSGLKGVVIYHSGYGHTKRMAEAVAQGAKASLLPIDAEGELPEQAWAQIKEAHCIILGSPTYMGGPSWQFKKFADASSKPWFEDMWKDKVFGGFTNSASINGDKLSTLQYFTLLAAQHRGIWVGVGMKSANTKASQRDDLNRMGSFIGPMAQTPADATPEEMSPGDLETARLYGARVAEIAGRLLFADEQAASFNF</sequence>
<name>A0A0Q0EFX2_PSESI</name>
<dbReference type="EMBL" id="LJRF01000039">
    <property type="protein sequence ID" value="KPY50223.1"/>
    <property type="molecule type" value="Genomic_DNA"/>
</dbReference>
<keyword evidence="2" id="KW-0285">Flavoprotein</keyword>
<evidence type="ECO:0000313" key="5">
    <source>
        <dbReference type="EMBL" id="KPY50223.1"/>
    </source>
</evidence>
<keyword evidence="3" id="KW-0288">FMN</keyword>
<dbReference type="PROSITE" id="PS00201">
    <property type="entry name" value="FLAVODOXIN"/>
    <property type="match status" value="1"/>
</dbReference>
<dbReference type="InterPro" id="IPR029039">
    <property type="entry name" value="Flavoprotein-like_sf"/>
</dbReference>
<dbReference type="GO" id="GO:0009055">
    <property type="term" value="F:electron transfer activity"/>
    <property type="evidence" value="ECO:0007669"/>
    <property type="project" value="InterPro"/>
</dbReference>
<proteinExistence type="predicted"/>
<gene>
    <name evidence="5" type="ORF">ALO47_03398</name>
</gene>
<dbReference type="GO" id="GO:0016020">
    <property type="term" value="C:membrane"/>
    <property type="evidence" value="ECO:0007669"/>
    <property type="project" value="TreeGrafter"/>
</dbReference>
<dbReference type="GO" id="GO:0010181">
    <property type="term" value="F:FMN binding"/>
    <property type="evidence" value="ECO:0007669"/>
    <property type="project" value="InterPro"/>
</dbReference>
<dbReference type="PANTHER" id="PTHR30546:SF23">
    <property type="entry name" value="FLAVOPROTEIN-LIKE PROTEIN YCP4-RELATED"/>
    <property type="match status" value="1"/>
</dbReference>
<feature type="domain" description="Flavodoxin-like" evidence="4">
    <location>
        <begin position="20"/>
        <end position="192"/>
    </location>
</feature>
<reference evidence="5 6" key="1">
    <citation type="submission" date="2015-09" db="EMBL/GenBank/DDBJ databases">
        <title>Genome announcement of multiple Pseudomonas syringae strains.</title>
        <authorList>
            <person name="Thakur S."/>
            <person name="Wang P.W."/>
            <person name="Gong Y."/>
            <person name="Weir B.S."/>
            <person name="Guttman D.S."/>
        </authorList>
    </citation>
    <scope>NUCLEOTIDE SEQUENCE [LARGE SCALE GENOMIC DNA]</scope>
    <source>
        <strain evidence="5 6">ICMP3882</strain>
    </source>
</reference>
<comment type="caution">
    <text evidence="5">The sequence shown here is derived from an EMBL/GenBank/DDBJ whole genome shotgun (WGS) entry which is preliminary data.</text>
</comment>
<dbReference type="PROSITE" id="PS50902">
    <property type="entry name" value="FLAVODOXIN_LIKE"/>
    <property type="match status" value="1"/>
</dbReference>
<dbReference type="AlphaFoldDB" id="A0A0Q0EFX2"/>
<evidence type="ECO:0000313" key="6">
    <source>
        <dbReference type="Proteomes" id="UP000050554"/>
    </source>
</evidence>
<comment type="cofactor">
    <cofactor evidence="1">
        <name>FMN</name>
        <dbReference type="ChEBI" id="CHEBI:58210"/>
    </cofactor>
</comment>
<dbReference type="PATRIC" id="fig|55398.3.peg.4261"/>
<dbReference type="InterPro" id="IPR001226">
    <property type="entry name" value="Flavodoxin_CS"/>
</dbReference>
<dbReference type="SUPFAM" id="SSF52218">
    <property type="entry name" value="Flavoproteins"/>
    <property type="match status" value="1"/>
</dbReference>
<dbReference type="Pfam" id="PF03358">
    <property type="entry name" value="FMN_red"/>
    <property type="match status" value="1"/>
</dbReference>
<dbReference type="Gene3D" id="3.40.50.360">
    <property type="match status" value="1"/>
</dbReference>
<organism evidence="5 6">
    <name type="scientific">Pseudomonas syringae pv. ribicola</name>
    <dbReference type="NCBI Taxonomy" id="55398"/>
    <lineage>
        <taxon>Bacteria</taxon>
        <taxon>Pseudomonadati</taxon>
        <taxon>Pseudomonadota</taxon>
        <taxon>Gammaproteobacteria</taxon>
        <taxon>Pseudomonadales</taxon>
        <taxon>Pseudomonadaceae</taxon>
        <taxon>Pseudomonas</taxon>
    </lineage>
</organism>
<evidence type="ECO:0000256" key="2">
    <source>
        <dbReference type="ARBA" id="ARBA00022630"/>
    </source>
</evidence>